<protein>
    <submittedName>
        <fullName evidence="1">Uncharacterized protein</fullName>
    </submittedName>
</protein>
<sequence>MYATKNQDRTIRAELRLRYYILTGKKFETLESKLTMGQIVALRFASDEELPSLTVRAVNENISPKAIKESIKNWLSDEHRV</sequence>
<gene>
    <name evidence="1" type="ORF">CJ263_06855</name>
</gene>
<evidence type="ECO:0000313" key="2">
    <source>
        <dbReference type="Proteomes" id="UP000215244"/>
    </source>
</evidence>
<dbReference type="EMBL" id="CP022957">
    <property type="protein sequence ID" value="ASV29963.1"/>
    <property type="molecule type" value="Genomic_DNA"/>
</dbReference>
<dbReference type="Proteomes" id="UP000215244">
    <property type="component" value="Chromosome"/>
</dbReference>
<dbReference type="Pfam" id="PF20136">
    <property type="entry name" value="DUF6526"/>
    <property type="match status" value="1"/>
</dbReference>
<dbReference type="AlphaFoldDB" id="A0A223V3F7"/>
<accession>A0A223V3F7</accession>
<dbReference type="KEGG" id="marb:CJ263_06855"/>
<keyword evidence="2" id="KW-1185">Reference proteome</keyword>
<evidence type="ECO:0000313" key="1">
    <source>
        <dbReference type="EMBL" id="ASV29963.1"/>
    </source>
</evidence>
<proteinExistence type="predicted"/>
<dbReference type="InterPro" id="IPR045385">
    <property type="entry name" value="DUF6526"/>
</dbReference>
<organism evidence="1 2">
    <name type="scientific">Maribacter cobaltidurans</name>
    <dbReference type="NCBI Taxonomy" id="1178778"/>
    <lineage>
        <taxon>Bacteria</taxon>
        <taxon>Pseudomonadati</taxon>
        <taxon>Bacteroidota</taxon>
        <taxon>Flavobacteriia</taxon>
        <taxon>Flavobacteriales</taxon>
        <taxon>Flavobacteriaceae</taxon>
        <taxon>Maribacter</taxon>
    </lineage>
</organism>
<reference evidence="1 2" key="1">
    <citation type="submission" date="2017-08" db="EMBL/GenBank/DDBJ databases">
        <title>The complete genome sequence of Maribacter sp. B1, isolated from deep-sea sediment.</title>
        <authorList>
            <person name="Wu Y.-H."/>
            <person name="Cheng H."/>
            <person name="Xu X.-W."/>
        </authorList>
    </citation>
    <scope>NUCLEOTIDE SEQUENCE [LARGE SCALE GENOMIC DNA]</scope>
    <source>
        <strain evidence="1 2">B1</strain>
    </source>
</reference>
<name>A0A223V3F7_9FLAO</name>